<keyword evidence="3" id="KW-1185">Reference proteome</keyword>
<evidence type="ECO:0000313" key="3">
    <source>
        <dbReference type="Proteomes" id="UP000604825"/>
    </source>
</evidence>
<proteinExistence type="predicted"/>
<evidence type="ECO:0000313" key="2">
    <source>
        <dbReference type="EMBL" id="CAD6252622.1"/>
    </source>
</evidence>
<accession>A0A811Q0T8</accession>
<organism evidence="2 3">
    <name type="scientific">Miscanthus lutarioriparius</name>
    <dbReference type="NCBI Taxonomy" id="422564"/>
    <lineage>
        <taxon>Eukaryota</taxon>
        <taxon>Viridiplantae</taxon>
        <taxon>Streptophyta</taxon>
        <taxon>Embryophyta</taxon>
        <taxon>Tracheophyta</taxon>
        <taxon>Spermatophyta</taxon>
        <taxon>Magnoliopsida</taxon>
        <taxon>Liliopsida</taxon>
        <taxon>Poales</taxon>
        <taxon>Poaceae</taxon>
        <taxon>PACMAD clade</taxon>
        <taxon>Panicoideae</taxon>
        <taxon>Andropogonodae</taxon>
        <taxon>Andropogoneae</taxon>
        <taxon>Saccharinae</taxon>
        <taxon>Miscanthus</taxon>
    </lineage>
</organism>
<comment type="caution">
    <text evidence="2">The sequence shown here is derived from an EMBL/GenBank/DDBJ whole genome shotgun (WGS) entry which is preliminary data.</text>
</comment>
<evidence type="ECO:0000256" key="1">
    <source>
        <dbReference type="SAM" id="MobiDB-lite"/>
    </source>
</evidence>
<feature type="region of interest" description="Disordered" evidence="1">
    <location>
        <begin position="170"/>
        <end position="207"/>
    </location>
</feature>
<dbReference type="Proteomes" id="UP000604825">
    <property type="component" value="Unassembled WGS sequence"/>
</dbReference>
<dbReference type="PANTHER" id="PTHR33075">
    <property type="entry name" value="OS02G0499800 PROTEIN"/>
    <property type="match status" value="1"/>
</dbReference>
<dbReference type="AlphaFoldDB" id="A0A811Q0T8"/>
<dbReference type="EMBL" id="CAJGYO010000009">
    <property type="protein sequence ID" value="CAD6252622.1"/>
    <property type="molecule type" value="Genomic_DNA"/>
</dbReference>
<name>A0A811Q0T8_9POAL</name>
<gene>
    <name evidence="2" type="ORF">NCGR_LOCUS36271</name>
</gene>
<reference evidence="2" key="1">
    <citation type="submission" date="2020-10" db="EMBL/GenBank/DDBJ databases">
        <authorList>
            <person name="Han B."/>
            <person name="Lu T."/>
            <person name="Zhao Q."/>
            <person name="Huang X."/>
            <person name="Zhao Y."/>
        </authorList>
    </citation>
    <scope>NUCLEOTIDE SEQUENCE</scope>
</reference>
<sequence>MLMGLPEDYWEDEFIDTVLGPFARTISWDSDPDHLTRLIVRARVVDLESIPHFFVFSDGPGYNGQSWTVQCEILQHEHLGVDPPDEEQVPQLPDDGPPLFDFFGLGQQVLAPIAAQDPLPNMEANLNEQEEQNIQVQQEPQQGWDVWPEELPALQQQIDLNQASVAMEQDLNEAPVGEDPLEMIINPAQGNDQEEKQQIELPPPPQA</sequence>
<dbReference type="PANTHER" id="PTHR33075:SF7">
    <property type="entry name" value="OS02G0303350 PROTEIN"/>
    <property type="match status" value="1"/>
</dbReference>
<protein>
    <submittedName>
        <fullName evidence="2">Uncharacterized protein</fullName>
    </submittedName>
</protein>